<dbReference type="CDD" id="cd01295">
    <property type="entry name" value="AdeC"/>
    <property type="match status" value="1"/>
</dbReference>
<dbReference type="HAMAP" id="MF_01518">
    <property type="entry name" value="Adenine_deamin"/>
    <property type="match status" value="1"/>
</dbReference>
<evidence type="ECO:0000256" key="7">
    <source>
        <dbReference type="ARBA" id="ARBA00069718"/>
    </source>
</evidence>
<evidence type="ECO:0000259" key="9">
    <source>
        <dbReference type="Pfam" id="PF01979"/>
    </source>
</evidence>
<dbReference type="STRING" id="189381.GCA_900166615_01838"/>
<feature type="domain" description="Adenine deaminase C-terminal" evidence="10">
    <location>
        <begin position="404"/>
        <end position="570"/>
    </location>
</feature>
<evidence type="ECO:0000256" key="8">
    <source>
        <dbReference type="HAMAP-Rule" id="MF_01518"/>
    </source>
</evidence>
<accession>A0A0M0G3S9</accession>
<dbReference type="GO" id="GO:0000034">
    <property type="term" value="F:adenine deaminase activity"/>
    <property type="evidence" value="ECO:0007669"/>
    <property type="project" value="UniProtKB-UniRule"/>
</dbReference>
<dbReference type="InterPro" id="IPR011059">
    <property type="entry name" value="Metal-dep_hydrolase_composite"/>
</dbReference>
<evidence type="ECO:0000256" key="3">
    <source>
        <dbReference type="ARBA" id="ARBA00012782"/>
    </source>
</evidence>
<comment type="cofactor">
    <cofactor evidence="1 8">
        <name>Mn(2+)</name>
        <dbReference type="ChEBI" id="CHEBI:29035"/>
    </cofactor>
</comment>
<keyword evidence="12" id="KW-1185">Reference proteome</keyword>
<keyword evidence="5 8" id="KW-0464">Manganese</keyword>
<dbReference type="InterPro" id="IPR026912">
    <property type="entry name" value="Adenine_deam_C"/>
</dbReference>
<evidence type="ECO:0000256" key="6">
    <source>
        <dbReference type="ARBA" id="ARBA00047720"/>
    </source>
</evidence>
<dbReference type="AlphaFoldDB" id="A0A0M0G3S9"/>
<dbReference type="Gene3D" id="2.30.40.10">
    <property type="entry name" value="Urease, subunit C, domain 1"/>
    <property type="match status" value="1"/>
</dbReference>
<evidence type="ECO:0000256" key="1">
    <source>
        <dbReference type="ARBA" id="ARBA00001936"/>
    </source>
</evidence>
<evidence type="ECO:0000256" key="2">
    <source>
        <dbReference type="ARBA" id="ARBA00006773"/>
    </source>
</evidence>
<comment type="similarity">
    <text evidence="2 8">Belongs to the metallo-dependent hydrolases superfamily. Adenine deaminase family.</text>
</comment>
<comment type="catalytic activity">
    <reaction evidence="6 8">
        <text>adenine + H2O + H(+) = hypoxanthine + NH4(+)</text>
        <dbReference type="Rhea" id="RHEA:23688"/>
        <dbReference type="ChEBI" id="CHEBI:15377"/>
        <dbReference type="ChEBI" id="CHEBI:15378"/>
        <dbReference type="ChEBI" id="CHEBI:16708"/>
        <dbReference type="ChEBI" id="CHEBI:17368"/>
        <dbReference type="ChEBI" id="CHEBI:28938"/>
        <dbReference type="EC" id="3.5.4.2"/>
    </reaction>
</comment>
<dbReference type="SMR" id="A0A0M0G3S9"/>
<feature type="domain" description="Amidohydrolase-related" evidence="9">
    <location>
        <begin position="67"/>
        <end position="349"/>
    </location>
</feature>
<dbReference type="Gene3D" id="3.20.20.140">
    <property type="entry name" value="Metal-dependent hydrolases"/>
    <property type="match status" value="1"/>
</dbReference>
<dbReference type="Pfam" id="PF13382">
    <property type="entry name" value="Adenine_deam_C"/>
    <property type="match status" value="1"/>
</dbReference>
<dbReference type="InterPro" id="IPR032466">
    <property type="entry name" value="Metal_Hydrolase"/>
</dbReference>
<organism evidence="11 12">
    <name type="scientific">Rossellomorea marisflavi</name>
    <dbReference type="NCBI Taxonomy" id="189381"/>
    <lineage>
        <taxon>Bacteria</taxon>
        <taxon>Bacillati</taxon>
        <taxon>Bacillota</taxon>
        <taxon>Bacilli</taxon>
        <taxon>Bacillales</taxon>
        <taxon>Bacillaceae</taxon>
        <taxon>Rossellomorea</taxon>
    </lineage>
</organism>
<reference evidence="12" key="1">
    <citation type="submission" date="2015-07" db="EMBL/GenBank/DDBJ databases">
        <title>Fjat-14235 jcm11544.</title>
        <authorList>
            <person name="Liu B."/>
            <person name="Wang J."/>
            <person name="Zhu Y."/>
            <person name="Liu G."/>
            <person name="Chen Q."/>
            <person name="Chen Z."/>
            <person name="Lan J."/>
            <person name="Che J."/>
            <person name="Ge C."/>
            <person name="Shi H."/>
            <person name="Pan Z."/>
            <person name="Liu X."/>
        </authorList>
    </citation>
    <scope>NUCLEOTIDE SEQUENCE [LARGE SCALE GENOMIC DNA]</scope>
    <source>
        <strain evidence="12">JCM 11544</strain>
    </source>
</reference>
<dbReference type="SUPFAM" id="SSF51338">
    <property type="entry name" value="Composite domain of metallo-dependent hydrolases"/>
    <property type="match status" value="1"/>
</dbReference>
<dbReference type="PANTHER" id="PTHR11113">
    <property type="entry name" value="N-ACETYLGLUCOSAMINE-6-PHOSPHATE DEACETYLASE"/>
    <property type="match status" value="1"/>
</dbReference>
<dbReference type="Pfam" id="PF01979">
    <property type="entry name" value="Amidohydro_1"/>
    <property type="match status" value="1"/>
</dbReference>
<gene>
    <name evidence="8" type="primary">ade</name>
    <name evidence="11" type="ORF">AF331_10260</name>
</gene>
<dbReference type="PANTHER" id="PTHR11113:SF2">
    <property type="entry name" value="ADENINE DEAMINASE"/>
    <property type="match status" value="1"/>
</dbReference>
<evidence type="ECO:0000256" key="5">
    <source>
        <dbReference type="ARBA" id="ARBA00023211"/>
    </source>
</evidence>
<comment type="caution">
    <text evidence="11">The sequence shown here is derived from an EMBL/GenBank/DDBJ whole genome shotgun (WGS) entry which is preliminary data.</text>
</comment>
<dbReference type="FunFam" id="3.20.20.140:FF:000016">
    <property type="entry name" value="Adenine deaminase"/>
    <property type="match status" value="1"/>
</dbReference>
<dbReference type="InterPro" id="IPR006680">
    <property type="entry name" value="Amidohydro-rel"/>
</dbReference>
<dbReference type="GO" id="GO:0006146">
    <property type="term" value="P:adenine catabolic process"/>
    <property type="evidence" value="ECO:0007669"/>
    <property type="project" value="InterPro"/>
</dbReference>
<dbReference type="InterPro" id="IPR006679">
    <property type="entry name" value="Adenine_deam"/>
</dbReference>
<evidence type="ECO:0000256" key="4">
    <source>
        <dbReference type="ARBA" id="ARBA00022801"/>
    </source>
</evidence>
<evidence type="ECO:0000259" key="10">
    <source>
        <dbReference type="Pfam" id="PF13382"/>
    </source>
</evidence>
<keyword evidence="4 8" id="KW-0378">Hydrolase</keyword>
<dbReference type="OrthoDB" id="9775607at2"/>
<dbReference type="RefSeq" id="WP_053428038.1">
    <property type="nucleotide sequence ID" value="NZ_JAMQJB010000001.1"/>
</dbReference>
<dbReference type="SUPFAM" id="SSF51556">
    <property type="entry name" value="Metallo-dependent hydrolases"/>
    <property type="match status" value="1"/>
</dbReference>
<dbReference type="EC" id="3.5.4.2" evidence="3 8"/>
<dbReference type="PATRIC" id="fig|189381.12.peg.2055"/>
<protein>
    <recommendedName>
        <fullName evidence="7 8">Adenine deaminase</fullName>
        <shortName evidence="8">Adenase</shortName>
        <shortName evidence="8">Adenine aminase</shortName>
        <ecNumber evidence="3 8">3.5.4.2</ecNumber>
    </recommendedName>
</protein>
<dbReference type="NCBIfam" id="TIGR01178">
    <property type="entry name" value="ade"/>
    <property type="match status" value="1"/>
</dbReference>
<dbReference type="Proteomes" id="UP000037405">
    <property type="component" value="Unassembled WGS sequence"/>
</dbReference>
<sequence length="579" mass="61933">MKKTDLTRRIQAAAGTATADIVIKNARIIDVFNREIAEGDVAITDGIIVGIGNYQGKETIDAEGKWLCPSFIDGHVHIESSMVTPSEFAKVVLPHGVTTVITDPHEIGNVSGVEGIQFMLDDSENLPLDALTMLPSCVPATPFENSGAELGADDLGPLFEHDRVIGLAEVMDYPSLRSASPGLIDKIALTSEYSRLVDGHLAGLPEEAINVYRAAGVSTDHECNTVEDAKARLRRGMYLLIREGSVAKDLKKLLPVVNERNVRRCLFCTDDKHLDDLVEEGSIDHNIRLAIGEGMDPLMAIQMATLNAAECYGLYTKGAIAPGFDADFLLLDDLDALHIASVYKEGRLVARDGEALSINGANTTPPMSLTDTLHFPDVAAEDLAIRMAGGSTANVIQIIPNQLQTIKRVETVDTAGDIFSVSIEHDQLKMAVVERHHATGNIGLGIVKGFGLKAGAIATTVAHDSHNLVAVGTNDTDLLAAIKALRDMKGGLVMVKDGSVIASLSLEIGGLMSSAGHEEVLKGLEELNTSLKDIGFTGDFNPFLTLSFLTLPVIPSIKLTDLGLFDVDEMKHIPVRAKG</sequence>
<evidence type="ECO:0000313" key="11">
    <source>
        <dbReference type="EMBL" id="KON84439.1"/>
    </source>
</evidence>
<evidence type="ECO:0000313" key="12">
    <source>
        <dbReference type="Proteomes" id="UP000037405"/>
    </source>
</evidence>
<proteinExistence type="inferred from homology"/>
<dbReference type="EMBL" id="LGUE01000004">
    <property type="protein sequence ID" value="KON84439.1"/>
    <property type="molecule type" value="Genomic_DNA"/>
</dbReference>
<name>A0A0M0G3S9_9BACI</name>